<name>A0ABN2HLD8_9MICO</name>
<dbReference type="Gene3D" id="3.40.630.190">
    <property type="entry name" value="LCP protein"/>
    <property type="match status" value="1"/>
</dbReference>
<dbReference type="EMBL" id="BAAAPL010000001">
    <property type="protein sequence ID" value="GAA1689075.1"/>
    <property type="molecule type" value="Genomic_DNA"/>
</dbReference>
<keyword evidence="5" id="KW-1185">Reference proteome</keyword>
<evidence type="ECO:0000313" key="5">
    <source>
        <dbReference type="Proteomes" id="UP001501690"/>
    </source>
</evidence>
<dbReference type="PANTHER" id="PTHR33392">
    <property type="entry name" value="POLYISOPRENYL-TEICHOIC ACID--PEPTIDOGLYCAN TEICHOIC ACID TRANSFERASE TAGU"/>
    <property type="match status" value="1"/>
</dbReference>
<reference evidence="4 5" key="1">
    <citation type="journal article" date="2019" name="Int. J. Syst. Evol. Microbiol.">
        <title>The Global Catalogue of Microorganisms (GCM) 10K type strain sequencing project: providing services to taxonomists for standard genome sequencing and annotation.</title>
        <authorList>
            <consortium name="The Broad Institute Genomics Platform"/>
            <consortium name="The Broad Institute Genome Sequencing Center for Infectious Disease"/>
            <person name="Wu L."/>
            <person name="Ma J."/>
        </authorList>
    </citation>
    <scope>NUCLEOTIDE SEQUENCE [LARGE SCALE GENOMIC DNA]</scope>
    <source>
        <strain evidence="4 5">JCM 15577</strain>
    </source>
</reference>
<dbReference type="PANTHER" id="PTHR33392:SF6">
    <property type="entry name" value="POLYISOPRENYL-TEICHOIC ACID--PEPTIDOGLYCAN TEICHOIC ACID TRANSFERASE TAGU"/>
    <property type="match status" value="1"/>
</dbReference>
<keyword evidence="2" id="KW-0812">Transmembrane</keyword>
<dbReference type="RefSeq" id="WP_344068087.1">
    <property type="nucleotide sequence ID" value="NZ_BAAAPL010000001.1"/>
</dbReference>
<sequence>MSVTSPPRQGALRPVIENRPIRFPDTRSRSMMTKRAWWLVVLNVLIPGSAQVLAGNRRLGRFGLAATLVSWVLVVLTVLTFVMWREVFFGFATNWFVLLLLQGLLIAYAVLWLILTIDTLRLVKLVKTGSLARFGIAVAAIVALVLTGGGSVWAAERVGIVRETIGIVFAESGPPVPPSDGYYNILLLGADSGEGRDSMRYDSISVVSVNADTGAVTITGLPRDMVNFPFAEGPMADLYPDGHTGHVDATCGWSSGLNQLRTEVEVCRDGSALYPDAVANGSEPGIEATKDAAEGILGIEIPYYVFIDMAGFANLIDALGGVDITVTERLPKGGGPAYDGQPAEEWAIGWIEVGEQHMDGDTAQWYARSRYTTSDWDRMLRQRQLQEAILAQFTPENVLARFQDIAAAGTALIATDIPQSLIGYFADLAVKSREQPVTTIELTPSSVGGIGVIPEEMTASDFAFIQDYIQNVLHPPTPTPTPTS</sequence>
<feature type="domain" description="Cell envelope-related transcriptional attenuator" evidence="3">
    <location>
        <begin position="200"/>
        <end position="392"/>
    </location>
</feature>
<dbReference type="Proteomes" id="UP001501690">
    <property type="component" value="Unassembled WGS sequence"/>
</dbReference>
<feature type="transmembrane region" description="Helical" evidence="2">
    <location>
        <begin position="36"/>
        <end position="55"/>
    </location>
</feature>
<feature type="transmembrane region" description="Helical" evidence="2">
    <location>
        <begin position="95"/>
        <end position="115"/>
    </location>
</feature>
<comment type="similarity">
    <text evidence="1">Belongs to the LytR/CpsA/Psr (LCP) family.</text>
</comment>
<feature type="transmembrane region" description="Helical" evidence="2">
    <location>
        <begin position="62"/>
        <end position="83"/>
    </location>
</feature>
<protein>
    <recommendedName>
        <fullName evidence="3">Cell envelope-related transcriptional attenuator domain-containing protein</fullName>
    </recommendedName>
</protein>
<evidence type="ECO:0000256" key="2">
    <source>
        <dbReference type="SAM" id="Phobius"/>
    </source>
</evidence>
<proteinExistence type="inferred from homology"/>
<dbReference type="InterPro" id="IPR004474">
    <property type="entry name" value="LytR_CpsA_psr"/>
</dbReference>
<feature type="transmembrane region" description="Helical" evidence="2">
    <location>
        <begin position="136"/>
        <end position="155"/>
    </location>
</feature>
<comment type="caution">
    <text evidence="4">The sequence shown here is derived from an EMBL/GenBank/DDBJ whole genome shotgun (WGS) entry which is preliminary data.</text>
</comment>
<evidence type="ECO:0000259" key="3">
    <source>
        <dbReference type="Pfam" id="PF03816"/>
    </source>
</evidence>
<gene>
    <name evidence="4" type="ORF">GCM10009808_02510</name>
</gene>
<organism evidence="4 5">
    <name type="scientific">Microbacterium sediminicola</name>
    <dbReference type="NCBI Taxonomy" id="415210"/>
    <lineage>
        <taxon>Bacteria</taxon>
        <taxon>Bacillati</taxon>
        <taxon>Actinomycetota</taxon>
        <taxon>Actinomycetes</taxon>
        <taxon>Micrococcales</taxon>
        <taxon>Microbacteriaceae</taxon>
        <taxon>Microbacterium</taxon>
    </lineage>
</organism>
<evidence type="ECO:0000313" key="4">
    <source>
        <dbReference type="EMBL" id="GAA1689075.1"/>
    </source>
</evidence>
<accession>A0ABN2HLD8</accession>
<dbReference type="Pfam" id="PF03816">
    <property type="entry name" value="LytR_cpsA_psr"/>
    <property type="match status" value="1"/>
</dbReference>
<evidence type="ECO:0000256" key="1">
    <source>
        <dbReference type="ARBA" id="ARBA00006068"/>
    </source>
</evidence>
<keyword evidence="2" id="KW-0472">Membrane</keyword>
<keyword evidence="2" id="KW-1133">Transmembrane helix</keyword>
<dbReference type="NCBIfam" id="TIGR00350">
    <property type="entry name" value="lytR_cpsA_psr"/>
    <property type="match status" value="1"/>
</dbReference>
<dbReference type="InterPro" id="IPR050922">
    <property type="entry name" value="LytR/CpsA/Psr_CW_biosynth"/>
</dbReference>